<dbReference type="OrthoDB" id="1404170at2"/>
<evidence type="ECO:0000313" key="5">
    <source>
        <dbReference type="Proteomes" id="UP000000637"/>
    </source>
</evidence>
<keyword evidence="2" id="KW-0472">Membrane</keyword>
<accession>A1RCD3</accession>
<dbReference type="HOGENOM" id="CLU_005332_0_0_11"/>
<feature type="domain" description="LysM" evidence="3">
    <location>
        <begin position="236"/>
        <end position="285"/>
    </location>
</feature>
<name>A1RCD3_PAEAT</name>
<dbReference type="InterPro" id="IPR018392">
    <property type="entry name" value="LysM"/>
</dbReference>
<evidence type="ECO:0000256" key="2">
    <source>
        <dbReference type="SAM" id="Phobius"/>
    </source>
</evidence>
<dbReference type="PANTHER" id="PTHR34700">
    <property type="entry name" value="POTASSIUM BINDING PROTEIN KBP"/>
    <property type="match status" value="1"/>
</dbReference>
<feature type="transmembrane region" description="Helical" evidence="2">
    <location>
        <begin position="108"/>
        <end position="129"/>
    </location>
</feature>
<dbReference type="SUPFAM" id="SSF54106">
    <property type="entry name" value="LysM domain"/>
    <property type="match status" value="1"/>
</dbReference>
<dbReference type="CDD" id="cd00118">
    <property type="entry name" value="LysM"/>
    <property type="match status" value="1"/>
</dbReference>
<dbReference type="InterPro" id="IPR052196">
    <property type="entry name" value="Bact_Kbp"/>
</dbReference>
<gene>
    <name evidence="4" type="ordered locus">AAur_pTC10021</name>
</gene>
<evidence type="ECO:0000256" key="1">
    <source>
        <dbReference type="SAM" id="MobiDB-lite"/>
    </source>
</evidence>
<feature type="region of interest" description="Disordered" evidence="1">
    <location>
        <begin position="135"/>
        <end position="167"/>
    </location>
</feature>
<dbReference type="InterPro" id="IPR036779">
    <property type="entry name" value="LysM_dom_sf"/>
</dbReference>
<protein>
    <submittedName>
        <fullName evidence="4">Membrane protein containing LysM domain</fullName>
    </submittedName>
</protein>
<dbReference type="EMBL" id="CP000475">
    <property type="protein sequence ID" value="ABM10548.1"/>
    <property type="molecule type" value="Genomic_DNA"/>
</dbReference>
<dbReference type="Proteomes" id="UP000000637">
    <property type="component" value="Plasmid pTC1"/>
</dbReference>
<dbReference type="RefSeq" id="WP_011776818.1">
    <property type="nucleotide sequence ID" value="NC_008712.1"/>
</dbReference>
<sequence length="1072" mass="114158">MFSRLLRGLGALLVLVALLVGAPLALIAWIGNPWPPGGWSEVQLLTTRTLYGALAVIGWAAWAQMTACILVEAVSAIKSIRERGLIATVNHGPDTEQVKFAASGQQRFARLLITWVAALGIGAGTVASASAATPGAHVSDYQGSHAATSQTQPTRENAGQRPAVTTSEPTTLWKLAETHLGAGSQWRQLLDTNRGITLADGTTLANGTQTIPSGSTIRLPAGAVAHTDPQKRAPDDDYIVRPGDNLTEIARSHGHGDDWTPLYEANKEVIGDDPDLIYPGQVLVIPGSTGRVEHRTGPGADERAPHVREGTPDEAPGGDTVGYQAEDAESAPGGMGATRQGDRERPPIEPVGPATAEHGTNTPQQNPSAAVAAQAVDVEDGGISALRALLATAACLSAGSLGLLAFNRRRQFRTRRIGRTIAATPAELADVEQAIVEHGSEAQKDVEFLDRALRHVAASCKIARSQLPQLGAAVLGEDDLTLLFTSPAVSAAPEGWTASDDARAWILPRDTYLEEGLEAQPAPYPALVSIGQGEAGHTWHLDLETIGLCGIGGDPEQVAGLARFWVAELAVNEWAEGCEVLLAGQFGTEMVRLNPARLRHVDRSEALARAAAVTGEIDQVEENLDADVLSRRRDGLVLDSTNPVVVVVDFRPSGDLADDLESRDRSRVVVVHGDEEAPAVELRSDGTAYLPLWGISVKAFSMTPEQVEPVAEVLAATRNLEDEPMPNMSSDEGPLGKYARADGSLREEYTKPRSTEGNDPSSLLPDADEVYLATAATTAEDLAVAAPSLPEDVRAEIEALDPTLTEDLADWFDETSPRPKVRLLGPVDVRVHGGGDPASLSNLAGTISFIAYLACQDRGVTAERVAEAFGWKTTRTVQNRATDARFLLGSRPDGGDWLPEAGATESARRGTPTYELVGGAGGVLVDFDLFRRLHFRARKRGDAGCEEDLVTALSLVDGAPFEASTDRRFPWLFKGQRHDDIMSSAIQKVAHVLATRAVTEGRTDLVRLACEAARKANPYSDVAWLDLAAAAEAESGRAAADELVRENVVDRFDEDLPARTETVLDQRDWAAG</sequence>
<feature type="compositionally biased region" description="Basic and acidic residues" evidence="1">
    <location>
        <begin position="291"/>
        <end position="311"/>
    </location>
</feature>
<keyword evidence="2" id="KW-1133">Transmembrane helix</keyword>
<dbReference type="Gene3D" id="3.10.350.10">
    <property type="entry name" value="LysM domain"/>
    <property type="match status" value="1"/>
</dbReference>
<organism evidence="4 5">
    <name type="scientific">Paenarthrobacter aurescens (strain TC1)</name>
    <dbReference type="NCBI Taxonomy" id="290340"/>
    <lineage>
        <taxon>Bacteria</taxon>
        <taxon>Bacillati</taxon>
        <taxon>Actinomycetota</taxon>
        <taxon>Actinomycetes</taxon>
        <taxon>Micrococcales</taxon>
        <taxon>Micrococcaceae</taxon>
        <taxon>Paenarthrobacter</taxon>
    </lineage>
</organism>
<dbReference type="SMART" id="SM00257">
    <property type="entry name" value="LysM"/>
    <property type="match status" value="1"/>
</dbReference>
<reference evidence="4 5" key="1">
    <citation type="journal article" date="2006" name="PLoS Genet.">
        <title>Secrets of soil survival revealed by the genome sequence of Arthrobacter aurescens TC1.</title>
        <authorList>
            <person name="Mongodin E.F."/>
            <person name="Shapir N."/>
            <person name="Daugherty S.C."/>
            <person name="DeBoy R.T."/>
            <person name="Emerson J.B."/>
            <person name="Shvartzbeyn A."/>
            <person name="Radune D."/>
            <person name="Vamathevan J."/>
            <person name="Riggs F."/>
            <person name="Grinberg V."/>
            <person name="Khouri H."/>
            <person name="Wackett L.P."/>
            <person name="Nelson K.E."/>
            <person name="Sadowsky M.J."/>
        </authorList>
    </citation>
    <scope>NUCLEOTIDE SEQUENCE [LARGE SCALE GENOMIC DNA]</scope>
    <source>
        <strain evidence="4 5">TC1</strain>
    </source>
</reference>
<dbReference type="Pfam" id="PF01476">
    <property type="entry name" value="LysM"/>
    <property type="match status" value="1"/>
</dbReference>
<keyword evidence="2" id="KW-0812">Transmembrane</keyword>
<feature type="compositionally biased region" description="Polar residues" evidence="1">
    <location>
        <begin position="141"/>
        <end position="167"/>
    </location>
</feature>
<dbReference type="AlphaFoldDB" id="A1RCD3"/>
<feature type="transmembrane region" description="Helical" evidence="2">
    <location>
        <begin position="51"/>
        <end position="74"/>
    </location>
</feature>
<keyword evidence="5" id="KW-1185">Reference proteome</keyword>
<feature type="region of interest" description="Disordered" evidence="1">
    <location>
        <begin position="289"/>
        <end position="366"/>
    </location>
</feature>
<keyword evidence="4" id="KW-0614">Plasmid</keyword>
<evidence type="ECO:0000313" key="4">
    <source>
        <dbReference type="EMBL" id="ABM10548.1"/>
    </source>
</evidence>
<evidence type="ECO:0000259" key="3">
    <source>
        <dbReference type="PROSITE" id="PS51782"/>
    </source>
</evidence>
<dbReference type="KEGG" id="aau:AAur_pTC10021"/>
<geneLocation type="plasmid" evidence="4 5">
    <name>pTC1</name>
</geneLocation>
<proteinExistence type="predicted"/>
<dbReference type="PANTHER" id="PTHR34700:SF4">
    <property type="entry name" value="PHAGE-LIKE ELEMENT PBSX PROTEIN XKDP"/>
    <property type="match status" value="1"/>
</dbReference>
<dbReference type="PROSITE" id="PS51782">
    <property type="entry name" value="LYSM"/>
    <property type="match status" value="1"/>
</dbReference>